<dbReference type="Gene3D" id="3.40.50.150">
    <property type="entry name" value="Vaccinia Virus protein VP39"/>
    <property type="match status" value="1"/>
</dbReference>
<dbReference type="Pfam" id="PF03705">
    <property type="entry name" value="CheR_N"/>
    <property type="match status" value="1"/>
</dbReference>
<evidence type="ECO:0000313" key="3">
    <source>
        <dbReference type="Proteomes" id="UP000265926"/>
    </source>
</evidence>
<dbReference type="RefSeq" id="WP_119438297.1">
    <property type="nucleotide sequence ID" value="NZ_QWGR01000006.1"/>
</dbReference>
<dbReference type="PRINTS" id="PR00996">
    <property type="entry name" value="CHERMTFRASE"/>
</dbReference>
<organism evidence="2 3">
    <name type="scientific">Maribellus luteus</name>
    <dbReference type="NCBI Taxonomy" id="2305463"/>
    <lineage>
        <taxon>Bacteria</taxon>
        <taxon>Pseudomonadati</taxon>
        <taxon>Bacteroidota</taxon>
        <taxon>Bacteroidia</taxon>
        <taxon>Marinilabiliales</taxon>
        <taxon>Prolixibacteraceae</taxon>
        <taxon>Maribellus</taxon>
    </lineage>
</organism>
<dbReference type="SMART" id="SM00138">
    <property type="entry name" value="MeTrc"/>
    <property type="match status" value="1"/>
</dbReference>
<evidence type="ECO:0000313" key="2">
    <source>
        <dbReference type="EMBL" id="RIJ47951.1"/>
    </source>
</evidence>
<reference evidence="2 3" key="1">
    <citation type="submission" date="2018-08" db="EMBL/GenBank/DDBJ databases">
        <title>Pallidiluteibacterium maritimus gen. nov., sp. nov., isolated from coastal sediment.</title>
        <authorList>
            <person name="Zhou L.Y."/>
        </authorList>
    </citation>
    <scope>NUCLEOTIDE SEQUENCE [LARGE SCALE GENOMIC DNA]</scope>
    <source>
        <strain evidence="2 3">XSD2</strain>
    </source>
</reference>
<dbReference type="SUPFAM" id="SSF53335">
    <property type="entry name" value="S-adenosyl-L-methionine-dependent methyltransferases"/>
    <property type="match status" value="1"/>
</dbReference>
<sequence>MNNYYDSNTELLAIELKLLFEGIYLKYGYDFRNYSKAHVRRRVLNFLGLNSLKTVTDLQNRILREPDFFRELLDELSINVTEMFRDPEFYLSFRENIVPKLKTYTFFKIWHAGCATGEEVYSLAILLQEEGLLDRCQIYATDFNRKVLKIAKEGVYQKSDMQQYENNYLKAGGRKKLDDYYKSMYGSVMFDKMLSNRIVFSDHNLVTDSVFAEVNLILCRNVLIYFEKQLQDKVLNLFHESLTPSGVLCLGTKESLRFTSVEDKFDIIDQRLKIFKKKII</sequence>
<dbReference type="Proteomes" id="UP000265926">
    <property type="component" value="Unassembled WGS sequence"/>
</dbReference>
<dbReference type="OrthoDB" id="9816309at2"/>
<evidence type="ECO:0000259" key="1">
    <source>
        <dbReference type="PROSITE" id="PS50123"/>
    </source>
</evidence>
<keyword evidence="3" id="KW-1185">Reference proteome</keyword>
<proteinExistence type="predicted"/>
<dbReference type="SUPFAM" id="SSF47757">
    <property type="entry name" value="Chemotaxis receptor methyltransferase CheR, N-terminal domain"/>
    <property type="match status" value="1"/>
</dbReference>
<dbReference type="EMBL" id="QWGR01000006">
    <property type="protein sequence ID" value="RIJ47951.1"/>
    <property type="molecule type" value="Genomic_DNA"/>
</dbReference>
<gene>
    <name evidence="2" type="ORF">D1614_12560</name>
</gene>
<name>A0A399T1C5_9BACT</name>
<dbReference type="InterPro" id="IPR000780">
    <property type="entry name" value="CheR_MeTrfase"/>
</dbReference>
<dbReference type="InterPro" id="IPR022641">
    <property type="entry name" value="CheR_N"/>
</dbReference>
<dbReference type="InterPro" id="IPR029063">
    <property type="entry name" value="SAM-dependent_MTases_sf"/>
</dbReference>
<keyword evidence="2" id="KW-0489">Methyltransferase</keyword>
<dbReference type="InterPro" id="IPR022642">
    <property type="entry name" value="CheR_C"/>
</dbReference>
<dbReference type="GO" id="GO:0008757">
    <property type="term" value="F:S-adenosylmethionine-dependent methyltransferase activity"/>
    <property type="evidence" value="ECO:0007669"/>
    <property type="project" value="InterPro"/>
</dbReference>
<dbReference type="PANTHER" id="PTHR24422:SF8">
    <property type="entry name" value="CHEMOTAXIS PROTEIN"/>
    <property type="match status" value="1"/>
</dbReference>
<dbReference type="PANTHER" id="PTHR24422">
    <property type="entry name" value="CHEMOTAXIS PROTEIN METHYLTRANSFERASE"/>
    <property type="match status" value="1"/>
</dbReference>
<dbReference type="PROSITE" id="PS50123">
    <property type="entry name" value="CHER"/>
    <property type="match status" value="1"/>
</dbReference>
<feature type="domain" description="CheR-type methyltransferase" evidence="1">
    <location>
        <begin position="4"/>
        <end position="278"/>
    </location>
</feature>
<dbReference type="Pfam" id="PF01739">
    <property type="entry name" value="CheR"/>
    <property type="match status" value="1"/>
</dbReference>
<accession>A0A399T1C5</accession>
<protein>
    <submittedName>
        <fullName evidence="2">Protein-glutamate O-methyltransferase CheR</fullName>
    </submittedName>
</protein>
<dbReference type="InterPro" id="IPR050903">
    <property type="entry name" value="Bact_Chemotaxis_MeTrfase"/>
</dbReference>
<dbReference type="GO" id="GO:0032259">
    <property type="term" value="P:methylation"/>
    <property type="evidence" value="ECO:0007669"/>
    <property type="project" value="UniProtKB-KW"/>
</dbReference>
<dbReference type="AlphaFoldDB" id="A0A399T1C5"/>
<keyword evidence="2" id="KW-0808">Transferase</keyword>
<comment type="caution">
    <text evidence="2">The sequence shown here is derived from an EMBL/GenBank/DDBJ whole genome shotgun (WGS) entry which is preliminary data.</text>
</comment>